<dbReference type="PANTHER" id="PTHR12126">
    <property type="entry name" value="NADH-UBIQUINONE OXIDOREDUCTASE 39 KDA SUBUNIT-RELATED"/>
    <property type="match status" value="1"/>
</dbReference>
<organism evidence="2 3">
    <name type="scientific">Sinorhizobium fredii (strain USDA 257)</name>
    <dbReference type="NCBI Taxonomy" id="1185652"/>
    <lineage>
        <taxon>Bacteria</taxon>
        <taxon>Pseudomonadati</taxon>
        <taxon>Pseudomonadota</taxon>
        <taxon>Alphaproteobacteria</taxon>
        <taxon>Hyphomicrobiales</taxon>
        <taxon>Rhizobiaceae</taxon>
        <taxon>Sinorhizobium/Ensifer group</taxon>
        <taxon>Sinorhizobium</taxon>
    </lineage>
</organism>
<dbReference type="STRING" id="1185652.USDA257_c24630"/>
<dbReference type="PANTHER" id="PTHR12126:SF11">
    <property type="entry name" value="NADH DEHYDROGENASE [UBIQUINONE] 1 ALPHA SUBCOMPLEX SUBUNIT 9, MITOCHONDRIAL"/>
    <property type="match status" value="1"/>
</dbReference>
<evidence type="ECO:0000313" key="2">
    <source>
        <dbReference type="EMBL" id="AFL51039.1"/>
    </source>
</evidence>
<protein>
    <submittedName>
        <fullName evidence="2">NAD-dependent epimerase/dehydratase</fullName>
    </submittedName>
</protein>
<accession>I3X583</accession>
<gene>
    <name evidence="2" type="ORF">USDA257_c24630</name>
</gene>
<dbReference type="HOGENOM" id="CLU_007383_6_5_5"/>
<dbReference type="GO" id="GO:0044877">
    <property type="term" value="F:protein-containing complex binding"/>
    <property type="evidence" value="ECO:0007669"/>
    <property type="project" value="TreeGrafter"/>
</dbReference>
<dbReference type="KEGG" id="sfd:USDA257_c24630"/>
<dbReference type="Gene3D" id="3.40.50.720">
    <property type="entry name" value="NAD(P)-binding Rossmann-like Domain"/>
    <property type="match status" value="1"/>
</dbReference>
<dbReference type="eggNOG" id="COG0702">
    <property type="taxonomic scope" value="Bacteria"/>
</dbReference>
<dbReference type="CDD" id="cd05271">
    <property type="entry name" value="NDUFA9_like_SDR_a"/>
    <property type="match status" value="1"/>
</dbReference>
<dbReference type="EMBL" id="CP003563">
    <property type="protein sequence ID" value="AFL51039.1"/>
    <property type="molecule type" value="Genomic_DNA"/>
</dbReference>
<evidence type="ECO:0000313" key="3">
    <source>
        <dbReference type="Proteomes" id="UP000006180"/>
    </source>
</evidence>
<dbReference type="InterPro" id="IPR001509">
    <property type="entry name" value="Epimerase_deHydtase"/>
</dbReference>
<dbReference type="Proteomes" id="UP000006180">
    <property type="component" value="Chromosome"/>
</dbReference>
<sequence>MANQPGQDYSSGKNIVTVVGGTGFLGRRIVSRLLDRAVDVRAVSRHPHKDKSASGKRPSQQIEADILDPSSIAAAVAGSRAVVNAVSLYVERGEQTFERVHVEAAADLATASRHAGVEMFVQISGIGADPKSRSNYIRARGRGEEVVKAAFPGAVIVRPAVMAGPDDLFITTIARLVQILPIYPLFGEGGTRLQPVYVEDVAEAVSRLALGQHSTAASIFECAGPRIYSYRELVRQIASQLKARIVLVPVPFAVWGILATATEFLPAVSLTRNQVDLMRHDNVAAKDLPGLEELGIEPRGLEELIHMIDHKARAGT</sequence>
<dbReference type="PATRIC" id="fig|1185652.3.peg.2554"/>
<name>I3X583_SINF2</name>
<proteinExistence type="predicted"/>
<reference evidence="2 3" key="1">
    <citation type="journal article" date="2012" name="J. Bacteriol.">
        <title>Complete genome sequence of the broad-host-range strain Sinorhizobium fredii USDA257.</title>
        <authorList>
            <person name="Schuldes J."/>
            <person name="Rodriguez Orbegoso M."/>
            <person name="Schmeisser C."/>
            <person name="Krishnan H.B."/>
            <person name="Daniel R."/>
            <person name="Streit W.R."/>
        </authorList>
    </citation>
    <scope>NUCLEOTIDE SEQUENCE [LARGE SCALE GENOMIC DNA]</scope>
    <source>
        <strain evidence="2 3">USDA 257</strain>
    </source>
</reference>
<dbReference type="InterPro" id="IPR036291">
    <property type="entry name" value="NAD(P)-bd_dom_sf"/>
</dbReference>
<dbReference type="AlphaFoldDB" id="I3X583"/>
<evidence type="ECO:0000259" key="1">
    <source>
        <dbReference type="Pfam" id="PF01370"/>
    </source>
</evidence>
<dbReference type="InterPro" id="IPR051207">
    <property type="entry name" value="ComplexI_NDUFA9_subunit"/>
</dbReference>
<dbReference type="SUPFAM" id="SSF51735">
    <property type="entry name" value="NAD(P)-binding Rossmann-fold domains"/>
    <property type="match status" value="1"/>
</dbReference>
<dbReference type="Pfam" id="PF01370">
    <property type="entry name" value="Epimerase"/>
    <property type="match status" value="1"/>
</dbReference>
<feature type="domain" description="NAD-dependent epimerase/dehydratase" evidence="1">
    <location>
        <begin position="16"/>
        <end position="209"/>
    </location>
</feature>